<proteinExistence type="predicted"/>
<protein>
    <submittedName>
        <fullName evidence="1">Uncharacterized protein</fullName>
    </submittedName>
</protein>
<reference evidence="1 2" key="1">
    <citation type="journal article" date="2014" name="PLoS Genet.">
        <title>Phylogenetically driven sequencing of extremely halophilic archaea reveals strategies for static and dynamic osmo-response.</title>
        <authorList>
            <person name="Becker E.A."/>
            <person name="Seitzer P.M."/>
            <person name="Tritt A."/>
            <person name="Larsen D."/>
            <person name="Krusor M."/>
            <person name="Yao A.I."/>
            <person name="Wu D."/>
            <person name="Madern D."/>
            <person name="Eisen J.A."/>
            <person name="Darling A.E."/>
            <person name="Facciotti M.T."/>
        </authorList>
    </citation>
    <scope>NUCLEOTIDE SEQUENCE [LARGE SCALE GENOMIC DNA]</scope>
    <source>
        <strain evidence="1 2">2-9-1</strain>
    </source>
</reference>
<evidence type="ECO:0000313" key="1">
    <source>
        <dbReference type="EMBL" id="ELZ20251.1"/>
    </source>
</evidence>
<organism evidence="1 2">
    <name type="scientific">Halosimplex carlsbadense 2-9-1</name>
    <dbReference type="NCBI Taxonomy" id="797114"/>
    <lineage>
        <taxon>Archaea</taxon>
        <taxon>Methanobacteriati</taxon>
        <taxon>Methanobacteriota</taxon>
        <taxon>Stenosarchaea group</taxon>
        <taxon>Halobacteria</taxon>
        <taxon>Halobacteriales</taxon>
        <taxon>Haloarculaceae</taxon>
        <taxon>Halosimplex</taxon>
    </lineage>
</organism>
<accession>M0CAC6</accession>
<name>M0CAC6_9EURY</name>
<dbReference type="STRING" id="797114.C475_20797"/>
<keyword evidence="2" id="KW-1185">Reference proteome</keyword>
<dbReference type="AlphaFoldDB" id="M0CAC6"/>
<gene>
    <name evidence="1" type="ORF">C475_20797</name>
</gene>
<dbReference type="RefSeq" id="WP_006885822.1">
    <property type="nucleotide sequence ID" value="NZ_AOIU01000047.1"/>
</dbReference>
<comment type="caution">
    <text evidence="1">The sequence shown here is derived from an EMBL/GenBank/DDBJ whole genome shotgun (WGS) entry which is preliminary data.</text>
</comment>
<dbReference type="Proteomes" id="UP000011626">
    <property type="component" value="Unassembled WGS sequence"/>
</dbReference>
<dbReference type="EMBL" id="AOIU01000047">
    <property type="protein sequence ID" value="ELZ20251.1"/>
    <property type="molecule type" value="Genomic_DNA"/>
</dbReference>
<evidence type="ECO:0000313" key="2">
    <source>
        <dbReference type="Proteomes" id="UP000011626"/>
    </source>
</evidence>
<sequence>MTPTKFRERLKEADGKVDIEAFYDALRYVREDGRERGRDGRRR</sequence>